<evidence type="ECO:0000313" key="3">
    <source>
        <dbReference type="Proteomes" id="UP000800200"/>
    </source>
</evidence>
<feature type="transmembrane region" description="Helical" evidence="1">
    <location>
        <begin position="299"/>
        <end position="323"/>
    </location>
</feature>
<keyword evidence="1" id="KW-0472">Membrane</keyword>
<keyword evidence="1" id="KW-1133">Transmembrane helix</keyword>
<keyword evidence="3" id="KW-1185">Reference proteome</keyword>
<feature type="transmembrane region" description="Helical" evidence="1">
    <location>
        <begin position="192"/>
        <end position="214"/>
    </location>
</feature>
<sequence>MQDLRFYPNALMSCWPTWFKETIILVENIAVTATTECLGFIHSASLRWALYHEGRLHLNSNLRLFTGSSQCRPNRWYINVLWAFLLTLSYSAASQSIISAEQGEMDCKSDAHGLNAPAFTALGGSLLGLCILATWCVLQPYGKQIITWNSDPLNTALALSHAKELPETTPSFRYPSARQPPARALYREVRLVVYYLWALVPIILISGIVAWFTVRQNEEEIGVDHDLSFGTGSATNGSFHLVPSASFLVDCVTVGTTTVTDQDDTTETYQDTIETYQNTTEAYQGCGIKSNLAWSLEPVVYLLFVTVLQLVYTLALHTAELVINISRDEDAWRKAANLKKGTVIGAGSIKGALTSWQTLVLLALKPISHWIFGLSVVVTAVRKIVFHPLPLFALTGIAAFLAGFVTYLAYRNPKGPQPATYGDLHRLTELIDDWGEGADDRIYWGDKGVEEGWEVRLAGTSPQWLMVSEIKMDKIYRGLGEGEDEKSKRLFSPLRSW</sequence>
<feature type="transmembrane region" description="Helical" evidence="1">
    <location>
        <begin position="367"/>
        <end position="385"/>
    </location>
</feature>
<gene>
    <name evidence="2" type="ORF">K469DRAFT_696559</name>
</gene>
<evidence type="ECO:0000256" key="1">
    <source>
        <dbReference type="SAM" id="Phobius"/>
    </source>
</evidence>
<dbReference type="EMBL" id="ML994687">
    <property type="protein sequence ID" value="KAF2177515.1"/>
    <property type="molecule type" value="Genomic_DNA"/>
</dbReference>
<accession>A0A6A6DEF3</accession>
<organism evidence="2 3">
    <name type="scientific">Zopfia rhizophila CBS 207.26</name>
    <dbReference type="NCBI Taxonomy" id="1314779"/>
    <lineage>
        <taxon>Eukaryota</taxon>
        <taxon>Fungi</taxon>
        <taxon>Dikarya</taxon>
        <taxon>Ascomycota</taxon>
        <taxon>Pezizomycotina</taxon>
        <taxon>Dothideomycetes</taxon>
        <taxon>Dothideomycetes incertae sedis</taxon>
        <taxon>Zopfiaceae</taxon>
        <taxon>Zopfia</taxon>
    </lineage>
</organism>
<feature type="transmembrane region" description="Helical" evidence="1">
    <location>
        <begin position="118"/>
        <end position="138"/>
    </location>
</feature>
<evidence type="ECO:0000313" key="2">
    <source>
        <dbReference type="EMBL" id="KAF2177515.1"/>
    </source>
</evidence>
<reference evidence="2" key="1">
    <citation type="journal article" date="2020" name="Stud. Mycol.">
        <title>101 Dothideomycetes genomes: a test case for predicting lifestyles and emergence of pathogens.</title>
        <authorList>
            <person name="Haridas S."/>
            <person name="Albert R."/>
            <person name="Binder M."/>
            <person name="Bloem J."/>
            <person name="Labutti K."/>
            <person name="Salamov A."/>
            <person name="Andreopoulos B."/>
            <person name="Baker S."/>
            <person name="Barry K."/>
            <person name="Bills G."/>
            <person name="Bluhm B."/>
            <person name="Cannon C."/>
            <person name="Castanera R."/>
            <person name="Culley D."/>
            <person name="Daum C."/>
            <person name="Ezra D."/>
            <person name="Gonzalez J."/>
            <person name="Henrissat B."/>
            <person name="Kuo A."/>
            <person name="Liang C."/>
            <person name="Lipzen A."/>
            <person name="Lutzoni F."/>
            <person name="Magnuson J."/>
            <person name="Mondo S."/>
            <person name="Nolan M."/>
            <person name="Ohm R."/>
            <person name="Pangilinan J."/>
            <person name="Park H.-J."/>
            <person name="Ramirez L."/>
            <person name="Alfaro M."/>
            <person name="Sun H."/>
            <person name="Tritt A."/>
            <person name="Yoshinaga Y."/>
            <person name="Zwiers L.-H."/>
            <person name="Turgeon B."/>
            <person name="Goodwin S."/>
            <person name="Spatafora J."/>
            <person name="Crous P."/>
            <person name="Grigoriev I."/>
        </authorList>
    </citation>
    <scope>NUCLEOTIDE SEQUENCE</scope>
    <source>
        <strain evidence="2">CBS 207.26</strain>
    </source>
</reference>
<keyword evidence="1" id="KW-0812">Transmembrane</keyword>
<dbReference type="Proteomes" id="UP000800200">
    <property type="component" value="Unassembled WGS sequence"/>
</dbReference>
<protein>
    <submittedName>
        <fullName evidence="2">Uncharacterized protein</fullName>
    </submittedName>
</protein>
<name>A0A6A6DEF3_9PEZI</name>
<dbReference type="OrthoDB" id="2688021at2759"/>
<feature type="transmembrane region" description="Helical" evidence="1">
    <location>
        <begin position="391"/>
        <end position="410"/>
    </location>
</feature>
<feature type="transmembrane region" description="Helical" evidence="1">
    <location>
        <begin position="76"/>
        <end position="98"/>
    </location>
</feature>
<dbReference type="AlphaFoldDB" id="A0A6A6DEF3"/>
<proteinExistence type="predicted"/>